<keyword evidence="6" id="KW-1185">Reference proteome</keyword>
<reference evidence="5 6" key="1">
    <citation type="submission" date="2017-06" db="EMBL/GenBank/DDBJ databases">
        <title>Complete genome sequence of Paenibacillus donghaensis KCTC 13049T isolated from East Sea sediment, South Korea.</title>
        <authorList>
            <person name="Jung B.K."/>
            <person name="Hong S.-J."/>
            <person name="Shin J.-H."/>
        </authorList>
    </citation>
    <scope>NUCLEOTIDE SEQUENCE [LARGE SCALE GENOMIC DNA]</scope>
    <source>
        <strain evidence="5 6">KCTC 13049</strain>
    </source>
</reference>
<dbReference type="InterPro" id="IPR036388">
    <property type="entry name" value="WH-like_DNA-bd_sf"/>
</dbReference>
<evidence type="ECO:0000256" key="1">
    <source>
        <dbReference type="ARBA" id="ARBA00023015"/>
    </source>
</evidence>
<dbReference type="InterPro" id="IPR019887">
    <property type="entry name" value="Tscrpt_reg_AsnC/Lrp_C"/>
</dbReference>
<evidence type="ECO:0000313" key="5">
    <source>
        <dbReference type="EMBL" id="ASA26221.1"/>
    </source>
</evidence>
<proteinExistence type="predicted"/>
<dbReference type="PANTHER" id="PTHR30154:SF34">
    <property type="entry name" value="TRANSCRIPTIONAL REGULATOR AZLB"/>
    <property type="match status" value="1"/>
</dbReference>
<dbReference type="InterPro" id="IPR011008">
    <property type="entry name" value="Dimeric_a/b-barrel"/>
</dbReference>
<dbReference type="PROSITE" id="PS00519">
    <property type="entry name" value="HTH_ASNC_1"/>
    <property type="match status" value="1"/>
</dbReference>
<dbReference type="SUPFAM" id="SSF46785">
    <property type="entry name" value="Winged helix' DNA-binding domain"/>
    <property type="match status" value="1"/>
</dbReference>
<keyword evidence="1" id="KW-0805">Transcription regulation</keyword>
<dbReference type="InterPro" id="IPR019888">
    <property type="entry name" value="Tscrpt_reg_AsnC-like"/>
</dbReference>
<evidence type="ECO:0000256" key="3">
    <source>
        <dbReference type="ARBA" id="ARBA00023163"/>
    </source>
</evidence>
<dbReference type="Proteomes" id="UP000249890">
    <property type="component" value="Chromosome"/>
</dbReference>
<dbReference type="AlphaFoldDB" id="A0A2Z2KX72"/>
<protein>
    <submittedName>
        <fullName evidence="5">AsnC family transcriptional regulator</fullName>
    </submittedName>
</protein>
<dbReference type="CDD" id="cd00090">
    <property type="entry name" value="HTH_ARSR"/>
    <property type="match status" value="1"/>
</dbReference>
<dbReference type="Pfam" id="PF01037">
    <property type="entry name" value="AsnC_trans_reg"/>
    <property type="match status" value="1"/>
</dbReference>
<name>A0A2Z2KX72_9BACL</name>
<keyword evidence="3" id="KW-0804">Transcription</keyword>
<gene>
    <name evidence="5" type="ORF">B9T62_07160</name>
</gene>
<dbReference type="Gene3D" id="3.30.70.920">
    <property type="match status" value="1"/>
</dbReference>
<dbReference type="PANTHER" id="PTHR30154">
    <property type="entry name" value="LEUCINE-RESPONSIVE REGULATORY PROTEIN"/>
    <property type="match status" value="1"/>
</dbReference>
<dbReference type="EMBL" id="CP021780">
    <property type="protein sequence ID" value="ASA26221.1"/>
    <property type="molecule type" value="Genomic_DNA"/>
</dbReference>
<dbReference type="Pfam" id="PF13412">
    <property type="entry name" value="HTH_24"/>
    <property type="match status" value="1"/>
</dbReference>
<dbReference type="GO" id="GO:0043200">
    <property type="term" value="P:response to amino acid"/>
    <property type="evidence" value="ECO:0007669"/>
    <property type="project" value="TreeGrafter"/>
</dbReference>
<evidence type="ECO:0000313" key="6">
    <source>
        <dbReference type="Proteomes" id="UP000249890"/>
    </source>
</evidence>
<dbReference type="SUPFAM" id="SSF54909">
    <property type="entry name" value="Dimeric alpha+beta barrel"/>
    <property type="match status" value="1"/>
</dbReference>
<dbReference type="InterPro" id="IPR036390">
    <property type="entry name" value="WH_DNA-bd_sf"/>
</dbReference>
<evidence type="ECO:0000259" key="4">
    <source>
        <dbReference type="PROSITE" id="PS50956"/>
    </source>
</evidence>
<dbReference type="InterPro" id="IPR019885">
    <property type="entry name" value="Tscrpt_reg_HTH_AsnC-type_CS"/>
</dbReference>
<accession>A0A2Z2KX72</accession>
<dbReference type="PROSITE" id="PS50956">
    <property type="entry name" value="HTH_ASNC_2"/>
    <property type="match status" value="1"/>
</dbReference>
<organism evidence="5 6">
    <name type="scientific">Paenibacillus donghaensis</name>
    <dbReference type="NCBI Taxonomy" id="414771"/>
    <lineage>
        <taxon>Bacteria</taxon>
        <taxon>Bacillati</taxon>
        <taxon>Bacillota</taxon>
        <taxon>Bacilli</taxon>
        <taxon>Bacillales</taxon>
        <taxon>Paenibacillaceae</taxon>
        <taxon>Paenibacillus</taxon>
    </lineage>
</organism>
<dbReference type="GO" id="GO:0043565">
    <property type="term" value="F:sequence-specific DNA binding"/>
    <property type="evidence" value="ECO:0007669"/>
    <property type="project" value="InterPro"/>
</dbReference>
<dbReference type="InterPro" id="IPR011991">
    <property type="entry name" value="ArsR-like_HTH"/>
</dbReference>
<dbReference type="Gene3D" id="1.10.10.10">
    <property type="entry name" value="Winged helix-like DNA-binding domain superfamily/Winged helix DNA-binding domain"/>
    <property type="match status" value="1"/>
</dbReference>
<sequence>MLDALDSKIIVALMDNGRMTWAELAGLLGLSSPAAADRVRRLEEQGVIKGYTALINAESAGYGLTALVAVSLERPKHREAFLALVMSLPEIQECHHTAGEDDYLLKVRCRGTRDLERILSSQLKELDGIVRTRTTIVLDTLKETPNLPHPPVE</sequence>
<evidence type="ECO:0000256" key="2">
    <source>
        <dbReference type="ARBA" id="ARBA00023125"/>
    </source>
</evidence>
<dbReference type="InterPro" id="IPR000485">
    <property type="entry name" value="AsnC-type_HTH_dom"/>
</dbReference>
<dbReference type="GO" id="GO:0005829">
    <property type="term" value="C:cytosol"/>
    <property type="evidence" value="ECO:0007669"/>
    <property type="project" value="TreeGrafter"/>
</dbReference>
<dbReference type="OrthoDB" id="34294at2"/>
<dbReference type="PRINTS" id="PR00033">
    <property type="entry name" value="HTHASNC"/>
</dbReference>
<feature type="domain" description="HTH asnC-type" evidence="4">
    <location>
        <begin position="2"/>
        <end position="63"/>
    </location>
</feature>
<keyword evidence="2" id="KW-0238">DNA-binding</keyword>
<dbReference type="SMART" id="SM00344">
    <property type="entry name" value="HTH_ASNC"/>
    <property type="match status" value="1"/>
</dbReference>
<dbReference type="KEGG" id="pdh:B9T62_07160"/>